<evidence type="ECO:0000256" key="6">
    <source>
        <dbReference type="ARBA" id="ARBA00022512"/>
    </source>
</evidence>
<evidence type="ECO:0000256" key="10">
    <source>
        <dbReference type="ARBA" id="ARBA00023180"/>
    </source>
</evidence>
<dbReference type="InterPro" id="IPR045032">
    <property type="entry name" value="PEL"/>
</dbReference>
<evidence type="ECO:0000313" key="15">
    <source>
        <dbReference type="Proteomes" id="UP000501690"/>
    </source>
</evidence>
<keyword evidence="6" id="KW-0964">Secreted</keyword>
<dbReference type="GO" id="GO:0045490">
    <property type="term" value="P:pectin catabolic process"/>
    <property type="evidence" value="ECO:0007669"/>
    <property type="project" value="UniProtKB-UniPathway"/>
</dbReference>
<evidence type="ECO:0000256" key="7">
    <source>
        <dbReference type="ARBA" id="ARBA00022723"/>
    </source>
</evidence>
<dbReference type="UniPathway" id="UPA00545">
    <property type="reaction ID" value="UER00824"/>
</dbReference>
<dbReference type="InterPro" id="IPR011050">
    <property type="entry name" value="Pectin_lyase_fold/virulence"/>
</dbReference>
<reference evidence="14 15" key="1">
    <citation type="submission" date="2019-04" db="EMBL/GenBank/DDBJ databases">
        <title>An improved genome assembly and genetic linkage map for asparagus bean, Vigna unguiculata ssp. sesquipedialis.</title>
        <authorList>
            <person name="Xia Q."/>
            <person name="Zhang R."/>
            <person name="Dong Y."/>
        </authorList>
    </citation>
    <scope>NUCLEOTIDE SEQUENCE [LARGE SCALE GENOMIC DNA]</scope>
    <source>
        <tissue evidence="14">Leaf</tissue>
    </source>
</reference>
<keyword evidence="10" id="KW-0325">Glycoprotein</keyword>
<dbReference type="PANTHER" id="PTHR31683:SF69">
    <property type="entry name" value="PECTATE LYASE 7-RELATED"/>
    <property type="match status" value="1"/>
</dbReference>
<dbReference type="Gene3D" id="2.160.20.10">
    <property type="entry name" value="Single-stranded right-handed beta-helix, Pectin lyase-like"/>
    <property type="match status" value="2"/>
</dbReference>
<dbReference type="EC" id="4.2.2.2" evidence="5 12"/>
<dbReference type="Pfam" id="PF00544">
    <property type="entry name" value="Pectate_lyase_4"/>
    <property type="match status" value="2"/>
</dbReference>
<keyword evidence="8" id="KW-0732">Signal</keyword>
<organism evidence="14 15">
    <name type="scientific">Vigna unguiculata</name>
    <name type="common">Cowpea</name>
    <dbReference type="NCBI Taxonomy" id="3917"/>
    <lineage>
        <taxon>Eukaryota</taxon>
        <taxon>Viridiplantae</taxon>
        <taxon>Streptophyta</taxon>
        <taxon>Embryophyta</taxon>
        <taxon>Tracheophyta</taxon>
        <taxon>Spermatophyta</taxon>
        <taxon>Magnoliopsida</taxon>
        <taxon>eudicotyledons</taxon>
        <taxon>Gunneridae</taxon>
        <taxon>Pentapetalae</taxon>
        <taxon>rosids</taxon>
        <taxon>fabids</taxon>
        <taxon>Fabales</taxon>
        <taxon>Fabaceae</taxon>
        <taxon>Papilionoideae</taxon>
        <taxon>50 kb inversion clade</taxon>
        <taxon>NPAAA clade</taxon>
        <taxon>indigoferoid/millettioid clade</taxon>
        <taxon>Phaseoleae</taxon>
        <taxon>Vigna</taxon>
    </lineage>
</organism>
<evidence type="ECO:0000256" key="11">
    <source>
        <dbReference type="ARBA" id="ARBA00023239"/>
    </source>
</evidence>
<dbReference type="GO" id="GO:0046872">
    <property type="term" value="F:metal ion binding"/>
    <property type="evidence" value="ECO:0007669"/>
    <property type="project" value="UniProtKB-KW"/>
</dbReference>
<evidence type="ECO:0000256" key="12">
    <source>
        <dbReference type="RuleBase" id="RU361123"/>
    </source>
</evidence>
<evidence type="ECO:0000256" key="1">
    <source>
        <dbReference type="ARBA" id="ARBA00000695"/>
    </source>
</evidence>
<dbReference type="AlphaFoldDB" id="A0A4D6NPZ0"/>
<keyword evidence="15" id="KW-1185">Reference proteome</keyword>
<feature type="domain" description="Pectate lyase" evidence="13">
    <location>
        <begin position="1"/>
        <end position="197"/>
    </location>
</feature>
<dbReference type="SUPFAM" id="SSF51126">
    <property type="entry name" value="Pectin lyase-like"/>
    <property type="match status" value="2"/>
</dbReference>
<keyword evidence="9 12" id="KW-0106">Calcium</keyword>
<evidence type="ECO:0000256" key="5">
    <source>
        <dbReference type="ARBA" id="ARBA00012272"/>
    </source>
</evidence>
<evidence type="ECO:0000256" key="8">
    <source>
        <dbReference type="ARBA" id="ARBA00022729"/>
    </source>
</evidence>
<dbReference type="SMART" id="SM00656">
    <property type="entry name" value="Amb_all"/>
    <property type="match status" value="2"/>
</dbReference>
<evidence type="ECO:0000256" key="2">
    <source>
        <dbReference type="ARBA" id="ARBA00004191"/>
    </source>
</evidence>
<gene>
    <name evidence="14" type="ORF">DEO72_LG11g875</name>
</gene>
<comment type="pathway">
    <text evidence="3 12">Glycan metabolism; pectin degradation; 2-dehydro-3-deoxy-D-gluconate from pectin: step 2/5.</text>
</comment>
<dbReference type="Proteomes" id="UP000501690">
    <property type="component" value="Linkage Group LG11"/>
</dbReference>
<dbReference type="PRINTS" id="PR00807">
    <property type="entry name" value="AMBALLERGEN"/>
</dbReference>
<dbReference type="InterPro" id="IPR012334">
    <property type="entry name" value="Pectin_lyas_fold"/>
</dbReference>
<dbReference type="EMBL" id="CP039355">
    <property type="protein sequence ID" value="QCE13877.1"/>
    <property type="molecule type" value="Genomic_DNA"/>
</dbReference>
<evidence type="ECO:0000256" key="3">
    <source>
        <dbReference type="ARBA" id="ARBA00005220"/>
    </source>
</evidence>
<evidence type="ECO:0000259" key="13">
    <source>
        <dbReference type="SMART" id="SM00656"/>
    </source>
</evidence>
<comment type="subcellular location">
    <subcellularLocation>
        <location evidence="2">Secreted</location>
        <location evidence="2">Cell wall</location>
    </subcellularLocation>
</comment>
<dbReference type="Pfam" id="PF04431">
    <property type="entry name" value="Pec_lyase_N"/>
    <property type="match status" value="1"/>
</dbReference>
<feature type="domain" description="Pectate lyase" evidence="13">
    <location>
        <begin position="397"/>
        <end position="594"/>
    </location>
</feature>
<dbReference type="GO" id="GO:0030570">
    <property type="term" value="F:pectate lyase activity"/>
    <property type="evidence" value="ECO:0007669"/>
    <property type="project" value="UniProtKB-EC"/>
</dbReference>
<dbReference type="InterPro" id="IPR002022">
    <property type="entry name" value="Pec_lyase"/>
</dbReference>
<comment type="catalytic activity">
    <reaction evidence="1 12">
        <text>Eliminative cleavage of (1-&gt;4)-alpha-D-galacturonan to give oligosaccharides with 4-deoxy-alpha-D-galact-4-enuronosyl groups at their non-reducing ends.</text>
        <dbReference type="EC" id="4.2.2.2"/>
    </reaction>
</comment>
<evidence type="ECO:0000256" key="9">
    <source>
        <dbReference type="ARBA" id="ARBA00022837"/>
    </source>
</evidence>
<dbReference type="InterPro" id="IPR007524">
    <property type="entry name" value="Pec_lyase_N"/>
</dbReference>
<evidence type="ECO:0000256" key="4">
    <source>
        <dbReference type="ARBA" id="ARBA00010980"/>
    </source>
</evidence>
<dbReference type="InterPro" id="IPR018082">
    <property type="entry name" value="AmbAllergen"/>
</dbReference>
<comment type="similarity">
    <text evidence="4 12">Belongs to the polysaccharide lyase 1 family.</text>
</comment>
<keyword evidence="6" id="KW-0134">Cell wall</keyword>
<accession>A0A4D6NPZ0</accession>
<comment type="cofactor">
    <cofactor evidence="12">
        <name>Ca(2+)</name>
        <dbReference type="ChEBI" id="CHEBI:29108"/>
    </cofactor>
    <text evidence="12">Binds 1 Ca(2+) ion. Required for its activity.</text>
</comment>
<name>A0A4D6NPZ0_VIGUN</name>
<evidence type="ECO:0000313" key="14">
    <source>
        <dbReference type="EMBL" id="QCE13877.1"/>
    </source>
</evidence>
<proteinExistence type="inferred from homology"/>
<keyword evidence="7 12" id="KW-0479">Metal-binding</keyword>
<dbReference type="PANTHER" id="PTHR31683">
    <property type="entry name" value="PECTATE LYASE 18-RELATED"/>
    <property type="match status" value="1"/>
</dbReference>
<protein>
    <recommendedName>
        <fullName evidence="5 12">Pectate lyase</fullName>
        <ecNumber evidence="5 12">4.2.2.2</ecNumber>
    </recommendedName>
</protein>
<sequence>MNIKLKAELMLTSNKTIDARGANVHIKDGAQITIQYVNNIIIHGLHVHDIKQAKGGLIRDSVTHYGVRGISDGDGISVFGSTHIWIDHVSMHNCSDGLIDVIAASTAVSITNCHFVRHNDVLLFGATDSFSGDKVMQVTLAFNHFGKGLVQRMPRCRWGFFHIVNNDYTHWLMYAVGGSQQPTIISQGNRFVAPEDINAKEVTKRTQATKEVWKDWNWRSEGDLFVNGAYFVESGKKVTATPKTDVIAQSAKSVAILTQDAGHFDHVWHRRMKEAREAAKKAYKPNPMKVTAEFNAQVTRSLKGSNSTRRDLKKKSSGCNPTNPIDQCWRCDKNWFENRKKLADCVMGFAHGTTGGKEGKIYVVTDNSDNELVNPKPGTLRYAVTRPEPLWITFARSMNIKLKAELMLTSNKTIDARGANVHIKDGAQITIQYVNNIIIHGLHVHDIKQAKGGLIRDSVTHYGVRGISDGDGISVFGSTHIWIDHVSMHNCSDGLIDVIAASTAVSITNCHFVRHNDVLLFGATDSFSGDKVMQVTLAFNHFGKGLVQRMPRCRWGFFHIVNNDYTHWLMYAVGGSQQPTIISQGNRFVAPEDINAKEVTKRTQATKEVWKDWNWRSEGDLFVNGAYFVESGKKVTATPKTDVIAQSAKSVAILTQDAGPIKCVVNKPC</sequence>
<keyword evidence="11 12" id="KW-0456">Lyase</keyword>